<dbReference type="SUPFAM" id="SSF48264">
    <property type="entry name" value="Cytochrome P450"/>
    <property type="match status" value="1"/>
</dbReference>
<dbReference type="Gene3D" id="1.10.630.10">
    <property type="entry name" value="Cytochrome P450"/>
    <property type="match status" value="1"/>
</dbReference>
<keyword evidence="5 9" id="KW-0479">Metal-binding</keyword>
<comment type="similarity">
    <text evidence="3 10">Belongs to the cytochrome P450 family.</text>
</comment>
<dbReference type="AlphaFoldDB" id="A0A4Y7Q0J9"/>
<dbReference type="GO" id="GO:0016705">
    <property type="term" value="F:oxidoreductase activity, acting on paired donors, with incorporation or reduction of molecular oxygen"/>
    <property type="evidence" value="ECO:0007669"/>
    <property type="project" value="InterPro"/>
</dbReference>
<dbReference type="STRING" id="50990.A0A4Y7Q0J9"/>
<evidence type="ECO:0000256" key="6">
    <source>
        <dbReference type="ARBA" id="ARBA00023002"/>
    </source>
</evidence>
<proteinExistence type="inferred from homology"/>
<evidence type="ECO:0000256" key="9">
    <source>
        <dbReference type="PIRSR" id="PIRSR602401-1"/>
    </source>
</evidence>
<evidence type="ECO:0000313" key="12">
    <source>
        <dbReference type="Proteomes" id="UP000294933"/>
    </source>
</evidence>
<dbReference type="GO" id="GO:0005506">
    <property type="term" value="F:iron ion binding"/>
    <property type="evidence" value="ECO:0007669"/>
    <property type="project" value="InterPro"/>
</dbReference>
<dbReference type="VEuPathDB" id="FungiDB:BD410DRAFT_841428"/>
<keyword evidence="6 10" id="KW-0560">Oxidoreductase</keyword>
<evidence type="ECO:0000313" key="11">
    <source>
        <dbReference type="EMBL" id="TDL20320.1"/>
    </source>
</evidence>
<keyword evidence="12" id="KW-1185">Reference proteome</keyword>
<keyword evidence="4 9" id="KW-0349">Heme</keyword>
<dbReference type="EMBL" id="ML170189">
    <property type="protein sequence ID" value="TDL20320.1"/>
    <property type="molecule type" value="Genomic_DNA"/>
</dbReference>
<dbReference type="PRINTS" id="PR00463">
    <property type="entry name" value="EP450I"/>
</dbReference>
<dbReference type="InterPro" id="IPR017972">
    <property type="entry name" value="Cyt_P450_CS"/>
</dbReference>
<comment type="cofactor">
    <cofactor evidence="1 9">
        <name>heme</name>
        <dbReference type="ChEBI" id="CHEBI:30413"/>
    </cofactor>
</comment>
<reference evidence="11 12" key="1">
    <citation type="submission" date="2018-06" db="EMBL/GenBank/DDBJ databases">
        <title>A transcriptomic atlas of mushroom development highlights an independent origin of complex multicellularity.</title>
        <authorList>
            <consortium name="DOE Joint Genome Institute"/>
            <person name="Krizsan K."/>
            <person name="Almasi E."/>
            <person name="Merenyi Z."/>
            <person name="Sahu N."/>
            <person name="Viragh M."/>
            <person name="Koszo T."/>
            <person name="Mondo S."/>
            <person name="Kiss B."/>
            <person name="Balint B."/>
            <person name="Kues U."/>
            <person name="Barry K."/>
            <person name="Hegedus J.C."/>
            <person name="Henrissat B."/>
            <person name="Johnson J."/>
            <person name="Lipzen A."/>
            <person name="Ohm R."/>
            <person name="Nagy I."/>
            <person name="Pangilinan J."/>
            <person name="Yan J."/>
            <person name="Xiong Y."/>
            <person name="Grigoriev I.V."/>
            <person name="Hibbett D.S."/>
            <person name="Nagy L.G."/>
        </authorList>
    </citation>
    <scope>NUCLEOTIDE SEQUENCE [LARGE SCALE GENOMIC DNA]</scope>
    <source>
        <strain evidence="11 12">SZMC22713</strain>
    </source>
</reference>
<organism evidence="11 12">
    <name type="scientific">Rickenella mellea</name>
    <dbReference type="NCBI Taxonomy" id="50990"/>
    <lineage>
        <taxon>Eukaryota</taxon>
        <taxon>Fungi</taxon>
        <taxon>Dikarya</taxon>
        <taxon>Basidiomycota</taxon>
        <taxon>Agaricomycotina</taxon>
        <taxon>Agaricomycetes</taxon>
        <taxon>Hymenochaetales</taxon>
        <taxon>Rickenellaceae</taxon>
        <taxon>Rickenella</taxon>
    </lineage>
</organism>
<evidence type="ECO:0000256" key="7">
    <source>
        <dbReference type="ARBA" id="ARBA00023004"/>
    </source>
</evidence>
<dbReference type="PANTHER" id="PTHR46300">
    <property type="entry name" value="P450, PUTATIVE (EUROFUNG)-RELATED-RELATED"/>
    <property type="match status" value="1"/>
</dbReference>
<protein>
    <submittedName>
        <fullName evidence="11">Cytochrome P450</fullName>
    </submittedName>
</protein>
<gene>
    <name evidence="11" type="ORF">BD410DRAFT_841428</name>
</gene>
<dbReference type="PROSITE" id="PS00086">
    <property type="entry name" value="CYTOCHROME_P450"/>
    <property type="match status" value="1"/>
</dbReference>
<dbReference type="GO" id="GO:0020037">
    <property type="term" value="F:heme binding"/>
    <property type="evidence" value="ECO:0007669"/>
    <property type="project" value="InterPro"/>
</dbReference>
<dbReference type="InterPro" id="IPR002401">
    <property type="entry name" value="Cyt_P450_E_grp-I"/>
</dbReference>
<dbReference type="OrthoDB" id="2789670at2759"/>
<dbReference type="GO" id="GO:0004497">
    <property type="term" value="F:monooxygenase activity"/>
    <property type="evidence" value="ECO:0007669"/>
    <property type="project" value="UniProtKB-KW"/>
</dbReference>
<name>A0A4Y7Q0J9_9AGAM</name>
<sequence>MAFAGGTDTTISTIQTFFLAMVLHPEIQMNAQEQIDKVVGRDRLPEFSDLVRLPYAEAILKETLRWQPVFPMGVAHQTTTDDEYKGCHIPKGAMVMVNAWSILNDETADSDPLAYNPERFLKNGQIDPTVRDCAAAFGFGRRICPGRYMALNGAFITIASILSASDI</sequence>
<evidence type="ECO:0000256" key="10">
    <source>
        <dbReference type="RuleBase" id="RU000461"/>
    </source>
</evidence>
<dbReference type="InterPro" id="IPR001128">
    <property type="entry name" value="Cyt_P450"/>
</dbReference>
<evidence type="ECO:0000256" key="3">
    <source>
        <dbReference type="ARBA" id="ARBA00010617"/>
    </source>
</evidence>
<feature type="binding site" description="axial binding residue" evidence="9">
    <location>
        <position position="144"/>
    </location>
    <ligand>
        <name>heme</name>
        <dbReference type="ChEBI" id="CHEBI:30413"/>
    </ligand>
    <ligandPart>
        <name>Fe</name>
        <dbReference type="ChEBI" id="CHEBI:18248"/>
    </ligandPart>
</feature>
<dbReference type="InterPro" id="IPR036396">
    <property type="entry name" value="Cyt_P450_sf"/>
</dbReference>
<dbReference type="InterPro" id="IPR050364">
    <property type="entry name" value="Cytochrome_P450_fung"/>
</dbReference>
<keyword evidence="8 10" id="KW-0503">Monooxygenase</keyword>
<evidence type="ECO:0000256" key="1">
    <source>
        <dbReference type="ARBA" id="ARBA00001971"/>
    </source>
</evidence>
<evidence type="ECO:0000256" key="8">
    <source>
        <dbReference type="ARBA" id="ARBA00023033"/>
    </source>
</evidence>
<evidence type="ECO:0000256" key="2">
    <source>
        <dbReference type="ARBA" id="ARBA00005179"/>
    </source>
</evidence>
<dbReference type="PRINTS" id="PR00385">
    <property type="entry name" value="P450"/>
</dbReference>
<accession>A0A4Y7Q0J9</accession>
<keyword evidence="7 9" id="KW-0408">Iron</keyword>
<dbReference type="Pfam" id="PF00067">
    <property type="entry name" value="p450"/>
    <property type="match status" value="1"/>
</dbReference>
<dbReference type="Proteomes" id="UP000294933">
    <property type="component" value="Unassembled WGS sequence"/>
</dbReference>
<comment type="pathway">
    <text evidence="2">Secondary metabolite biosynthesis.</text>
</comment>
<evidence type="ECO:0000256" key="4">
    <source>
        <dbReference type="ARBA" id="ARBA00022617"/>
    </source>
</evidence>
<evidence type="ECO:0000256" key="5">
    <source>
        <dbReference type="ARBA" id="ARBA00022723"/>
    </source>
</evidence>